<name>D4U258_9ACTO</name>
<dbReference type="EMBL" id="ACYT02000089">
    <property type="protein sequence ID" value="EFF78766.1"/>
    <property type="molecule type" value="Genomic_DNA"/>
</dbReference>
<accession>D4U258</accession>
<dbReference type="Proteomes" id="UP000003150">
    <property type="component" value="Unassembled WGS sequence"/>
</dbReference>
<reference evidence="1 2" key="1">
    <citation type="submission" date="2009-10" db="EMBL/GenBank/DDBJ databases">
        <authorList>
            <person name="Weinstock G."/>
            <person name="Sodergren E."/>
            <person name="Clifton S."/>
            <person name="Fulton L."/>
            <person name="Fulton B."/>
            <person name="Courtney L."/>
            <person name="Fronick C."/>
            <person name="Harrison M."/>
            <person name="Strong C."/>
            <person name="Farmer C."/>
            <person name="Delahaunty K."/>
            <person name="Markovic C."/>
            <person name="Hall O."/>
            <person name="Minx P."/>
            <person name="Tomlinson C."/>
            <person name="Mitreva M."/>
            <person name="Nelson J."/>
            <person name="Hou S."/>
            <person name="Wollam A."/>
            <person name="Pepin K.H."/>
            <person name="Johnson M."/>
            <person name="Bhonagiri V."/>
            <person name="Nash W.E."/>
            <person name="Warren W."/>
            <person name="Chinwalla A."/>
            <person name="Mardis E.R."/>
            <person name="Wilson R.K."/>
        </authorList>
    </citation>
    <scope>NUCLEOTIDE SEQUENCE [LARGE SCALE GENOMIC DNA]</scope>
    <source>
        <strain evidence="1 2">F0309</strain>
    </source>
</reference>
<evidence type="ECO:0000313" key="1">
    <source>
        <dbReference type="EMBL" id="EFF78766.1"/>
    </source>
</evidence>
<gene>
    <name evidence="1" type="ORF">HMPREF0970_02312</name>
</gene>
<protein>
    <submittedName>
        <fullName evidence="1">Uncharacterized protein</fullName>
    </submittedName>
</protein>
<sequence>MVIGPSTIEPAPSPLLMMTPFPVEVDAEPSLPKTVLPEMRTLPSHLAGETVMPGTDWRDEEAVWMTALSALEANTSIAGTEKSGTGGISPGRYPGTVGMVSVEVDGEGVDVAALCEAAGSWGLEAAQAPRARVVAAASVITVRVERAVFMPSP</sequence>
<organism evidence="1 2">
    <name type="scientific">Schaalia odontolytica F0309</name>
    <dbReference type="NCBI Taxonomy" id="649742"/>
    <lineage>
        <taxon>Bacteria</taxon>
        <taxon>Bacillati</taxon>
        <taxon>Actinomycetota</taxon>
        <taxon>Actinomycetes</taxon>
        <taxon>Actinomycetales</taxon>
        <taxon>Actinomycetaceae</taxon>
        <taxon>Schaalia</taxon>
    </lineage>
</organism>
<dbReference type="AlphaFoldDB" id="D4U258"/>
<dbReference type="HOGENOM" id="CLU_1709364_0_0_11"/>
<proteinExistence type="predicted"/>
<comment type="caution">
    <text evidence="1">The sequence shown here is derived from an EMBL/GenBank/DDBJ whole genome shotgun (WGS) entry which is preliminary data.</text>
</comment>
<evidence type="ECO:0000313" key="2">
    <source>
        <dbReference type="Proteomes" id="UP000003150"/>
    </source>
</evidence>